<evidence type="ECO:0000259" key="6">
    <source>
        <dbReference type="PROSITE" id="PS51900"/>
    </source>
</evidence>
<name>A0A7R8VQB6_TIMDO</name>
<evidence type="ECO:0000256" key="2">
    <source>
        <dbReference type="ARBA" id="ARBA00022908"/>
    </source>
</evidence>
<dbReference type="PROSITE" id="PS51900">
    <property type="entry name" value="CB"/>
    <property type="match status" value="1"/>
</dbReference>
<dbReference type="GO" id="GO:0008907">
    <property type="term" value="F:integrase activity"/>
    <property type="evidence" value="ECO:0007669"/>
    <property type="project" value="InterPro"/>
</dbReference>
<feature type="domain" description="Core-binding (CB)" evidence="6">
    <location>
        <begin position="114"/>
        <end position="195"/>
    </location>
</feature>
<dbReference type="InterPro" id="IPR038137">
    <property type="entry name" value="Excisionase-like_sf"/>
</dbReference>
<dbReference type="InterPro" id="IPR016177">
    <property type="entry name" value="DNA-bd_dom_sf"/>
</dbReference>
<evidence type="ECO:0000256" key="3">
    <source>
        <dbReference type="ARBA" id="ARBA00023125"/>
    </source>
</evidence>
<accession>A0A7R8VQB6</accession>
<dbReference type="PROSITE" id="PS51898">
    <property type="entry name" value="TYR_RECOMBINASE"/>
    <property type="match status" value="1"/>
</dbReference>
<dbReference type="InterPro" id="IPR012884">
    <property type="entry name" value="Excisionase-like"/>
</dbReference>
<dbReference type="Gene3D" id="3.30.160.60">
    <property type="entry name" value="Classic Zinc Finger"/>
    <property type="match status" value="1"/>
</dbReference>
<dbReference type="InterPro" id="IPR002104">
    <property type="entry name" value="Integrase_catalytic"/>
</dbReference>
<dbReference type="PANTHER" id="PTHR30629:SF2">
    <property type="entry name" value="PROPHAGE INTEGRASE INTS-RELATED"/>
    <property type="match status" value="1"/>
</dbReference>
<dbReference type="InterPro" id="IPR044068">
    <property type="entry name" value="CB"/>
</dbReference>
<evidence type="ECO:0000256" key="1">
    <source>
        <dbReference type="ARBA" id="ARBA00008857"/>
    </source>
</evidence>
<dbReference type="InterPro" id="IPR010998">
    <property type="entry name" value="Integrase_recombinase_N"/>
</dbReference>
<gene>
    <name evidence="7" type="ORF">TDIB3V08_LOCUS8999</name>
</gene>
<dbReference type="InterPro" id="IPR011010">
    <property type="entry name" value="DNA_brk_join_enz"/>
</dbReference>
<dbReference type="Gene3D" id="1.10.150.130">
    <property type="match status" value="1"/>
</dbReference>
<dbReference type="AlphaFoldDB" id="A0A7R8VQB6"/>
<comment type="similarity">
    <text evidence="1">Belongs to the 'phage' integrase family.</text>
</comment>
<dbReference type="CDD" id="cd00800">
    <property type="entry name" value="INT_Lambda_C"/>
    <property type="match status" value="1"/>
</dbReference>
<dbReference type="SUPFAM" id="SSF46955">
    <property type="entry name" value="Putative DNA-binding domain"/>
    <property type="match status" value="1"/>
</dbReference>
<dbReference type="EMBL" id="OA569831">
    <property type="protein sequence ID" value="CAD7202819.1"/>
    <property type="molecule type" value="Genomic_DNA"/>
</dbReference>
<reference evidence="7" key="1">
    <citation type="submission" date="2020-11" db="EMBL/GenBank/DDBJ databases">
        <authorList>
            <person name="Tran Van P."/>
        </authorList>
    </citation>
    <scope>NUCLEOTIDE SEQUENCE</scope>
</reference>
<dbReference type="SUPFAM" id="SSF54171">
    <property type="entry name" value="DNA-binding domain"/>
    <property type="match status" value="1"/>
</dbReference>
<dbReference type="SUPFAM" id="SSF56349">
    <property type="entry name" value="DNA breaking-rejoining enzymes"/>
    <property type="match status" value="1"/>
</dbReference>
<evidence type="ECO:0008006" key="8">
    <source>
        <dbReference type="Google" id="ProtNLM"/>
    </source>
</evidence>
<keyword evidence="4" id="KW-0233">DNA recombination</keyword>
<dbReference type="Gene3D" id="1.10.1660.20">
    <property type="match status" value="1"/>
</dbReference>
<proteinExistence type="inferred from homology"/>
<dbReference type="InterPro" id="IPR009061">
    <property type="entry name" value="DNA-bd_dom_put_sf"/>
</dbReference>
<dbReference type="Gene3D" id="1.10.443.10">
    <property type="entry name" value="Intergrase catalytic core"/>
    <property type="match status" value="1"/>
</dbReference>
<evidence type="ECO:0000313" key="7">
    <source>
        <dbReference type="EMBL" id="CAD7202819.1"/>
    </source>
</evidence>
<dbReference type="PANTHER" id="PTHR30629">
    <property type="entry name" value="PROPHAGE INTEGRASE"/>
    <property type="match status" value="1"/>
</dbReference>
<keyword evidence="2" id="KW-0229">DNA integration</keyword>
<dbReference type="Pfam" id="PF02899">
    <property type="entry name" value="Phage_int_SAM_1"/>
    <property type="match status" value="1"/>
</dbReference>
<evidence type="ECO:0000259" key="5">
    <source>
        <dbReference type="PROSITE" id="PS51898"/>
    </source>
</evidence>
<dbReference type="GO" id="GO:0003677">
    <property type="term" value="F:DNA binding"/>
    <property type="evidence" value="ECO:0007669"/>
    <property type="project" value="UniProtKB-KW"/>
</dbReference>
<organism evidence="7">
    <name type="scientific">Timema douglasi</name>
    <name type="common">Walking stick</name>
    <dbReference type="NCBI Taxonomy" id="61478"/>
    <lineage>
        <taxon>Eukaryota</taxon>
        <taxon>Metazoa</taxon>
        <taxon>Ecdysozoa</taxon>
        <taxon>Arthropoda</taxon>
        <taxon>Hexapoda</taxon>
        <taxon>Insecta</taxon>
        <taxon>Pterygota</taxon>
        <taxon>Neoptera</taxon>
        <taxon>Polyneoptera</taxon>
        <taxon>Phasmatodea</taxon>
        <taxon>Timematodea</taxon>
        <taxon>Timematoidea</taxon>
        <taxon>Timematidae</taxon>
        <taxon>Timema</taxon>
    </lineage>
</organism>
<sequence>MAEWNARQRRPRSLETVRRWVRECRIFPPPVKDGREYLFHESAVKVDLNRPVTGGLLKRIRNGKKAKDPRTGKEFGLGRDRRIAITEAIQANIELFSGHKHKPLTARINSDNSVTLHSWLDRYEKILASRGIKQKTLINYMSKIKAIRRGLPDAPLEDITTKEIAAMLNGYIDEGKAASAKLIRSTLSDAFREAIAEGHITTNHVAATRAAKSEVRRSRLTADEYLKIYQAAESSPCWLRLAMELAVVTGQRVGDLCEMKWSDIVDGYLYVEQSKTGVKIAIPTALHIDALGISMKETLDKCKEILGGETIIASTRREPLSSGTVSRYFMRARKASGLSFEGDPPTFHELRSLSARLYEKQISDKFAQHLLGHKSDTMASQYRDDRGREWDKIEIK</sequence>
<dbReference type="InterPro" id="IPR050808">
    <property type="entry name" value="Phage_Integrase"/>
</dbReference>
<keyword evidence="3" id="KW-0238">DNA-binding</keyword>
<dbReference type="Pfam" id="PF07825">
    <property type="entry name" value="Exc"/>
    <property type="match status" value="1"/>
</dbReference>
<dbReference type="GO" id="GO:0006310">
    <property type="term" value="P:DNA recombination"/>
    <property type="evidence" value="ECO:0007669"/>
    <property type="project" value="UniProtKB-KW"/>
</dbReference>
<evidence type="ECO:0000256" key="4">
    <source>
        <dbReference type="ARBA" id="ARBA00023172"/>
    </source>
</evidence>
<dbReference type="InterPro" id="IPR004107">
    <property type="entry name" value="Integrase_SAM-like_N"/>
</dbReference>
<dbReference type="Pfam" id="PF00589">
    <property type="entry name" value="Phage_integrase"/>
    <property type="match status" value="1"/>
</dbReference>
<dbReference type="InterPro" id="IPR013762">
    <property type="entry name" value="Integrase-like_cat_sf"/>
</dbReference>
<feature type="domain" description="Tyr recombinase" evidence="5">
    <location>
        <begin position="215"/>
        <end position="395"/>
    </location>
</feature>
<protein>
    <recommendedName>
        <fullName evidence="8">Integrase</fullName>
    </recommendedName>
</protein>